<evidence type="ECO:0000313" key="2">
    <source>
        <dbReference type="EMBL" id="KAJ8978881.1"/>
    </source>
</evidence>
<dbReference type="EMBL" id="JAPWTJ010000393">
    <property type="protein sequence ID" value="KAJ8978881.1"/>
    <property type="molecule type" value="Genomic_DNA"/>
</dbReference>
<dbReference type="Proteomes" id="UP001162164">
    <property type="component" value="Unassembled WGS sequence"/>
</dbReference>
<accession>A0ABQ9JLW6</accession>
<comment type="caution">
    <text evidence="2">The sequence shown here is derived from an EMBL/GenBank/DDBJ whole genome shotgun (WGS) entry which is preliminary data.</text>
</comment>
<reference evidence="2" key="1">
    <citation type="journal article" date="2023" name="Insect Mol. Biol.">
        <title>Genome sequencing provides insights into the evolution of gene families encoding plant cell wall-degrading enzymes in longhorned beetles.</title>
        <authorList>
            <person name="Shin N.R."/>
            <person name="Okamura Y."/>
            <person name="Kirsch R."/>
            <person name="Pauchet Y."/>
        </authorList>
    </citation>
    <scope>NUCLEOTIDE SEQUENCE</scope>
    <source>
        <strain evidence="2">MMC_N1</strain>
    </source>
</reference>
<keyword evidence="3" id="KW-1185">Reference proteome</keyword>
<sequence>MDNSKEPKPVCKSYEEHPTLVEVVARSEDLGRYLKATRDIERSDVIFSDYPLIFGPKHHRIEDGQFLCIGCCRPDHMLQTEEEVLDIVEDDPSTSTREIARQMNRFST</sequence>
<evidence type="ECO:0000256" key="1">
    <source>
        <dbReference type="SAM" id="MobiDB-lite"/>
    </source>
</evidence>
<organism evidence="2 3">
    <name type="scientific">Molorchus minor</name>
    <dbReference type="NCBI Taxonomy" id="1323400"/>
    <lineage>
        <taxon>Eukaryota</taxon>
        <taxon>Metazoa</taxon>
        <taxon>Ecdysozoa</taxon>
        <taxon>Arthropoda</taxon>
        <taxon>Hexapoda</taxon>
        <taxon>Insecta</taxon>
        <taxon>Pterygota</taxon>
        <taxon>Neoptera</taxon>
        <taxon>Endopterygota</taxon>
        <taxon>Coleoptera</taxon>
        <taxon>Polyphaga</taxon>
        <taxon>Cucujiformia</taxon>
        <taxon>Chrysomeloidea</taxon>
        <taxon>Cerambycidae</taxon>
        <taxon>Lamiinae</taxon>
        <taxon>Monochamini</taxon>
        <taxon>Molorchus</taxon>
    </lineage>
</organism>
<feature type="region of interest" description="Disordered" evidence="1">
    <location>
        <begin position="89"/>
        <end position="108"/>
    </location>
</feature>
<name>A0ABQ9JLW6_9CUCU</name>
<protein>
    <submittedName>
        <fullName evidence="2">Uncharacterized protein</fullName>
    </submittedName>
</protein>
<evidence type="ECO:0000313" key="3">
    <source>
        <dbReference type="Proteomes" id="UP001162164"/>
    </source>
</evidence>
<gene>
    <name evidence="2" type="ORF">NQ317_008496</name>
</gene>
<proteinExistence type="predicted"/>